<proteinExistence type="predicted"/>
<dbReference type="GO" id="GO:0004748">
    <property type="term" value="F:ribonucleoside-diphosphate reductase activity, thioredoxin disulfide as acceptor"/>
    <property type="evidence" value="ECO:0007669"/>
    <property type="project" value="InterPro"/>
</dbReference>
<evidence type="ECO:0000313" key="7">
    <source>
        <dbReference type="EMBL" id="KAB7507893.1"/>
    </source>
</evidence>
<evidence type="ECO:0000313" key="8">
    <source>
        <dbReference type="Proteomes" id="UP000326759"/>
    </source>
</evidence>
<keyword evidence="2 5" id="KW-0547">Nucleotide-binding</keyword>
<evidence type="ECO:0000259" key="6">
    <source>
        <dbReference type="PROSITE" id="PS51161"/>
    </source>
</evidence>
<dbReference type="Proteomes" id="UP000326759">
    <property type="component" value="Unassembled WGS sequence"/>
</dbReference>
<dbReference type="GO" id="GO:0005524">
    <property type="term" value="F:ATP binding"/>
    <property type="evidence" value="ECO:0007669"/>
    <property type="project" value="UniProtKB-UniRule"/>
</dbReference>
<dbReference type="Pfam" id="PF00317">
    <property type="entry name" value="Ribonuc_red_lgN"/>
    <property type="match status" value="1"/>
</dbReference>
<protein>
    <recommendedName>
        <fullName evidence="1">Ribonucleoside-diphosphate reductase large subunit</fullName>
    </recommendedName>
    <alternativeName>
        <fullName evidence="4">Ribonucleotide reductase large subunit</fullName>
    </alternativeName>
</protein>
<evidence type="ECO:0000256" key="2">
    <source>
        <dbReference type="ARBA" id="ARBA00022741"/>
    </source>
</evidence>
<dbReference type="InterPro" id="IPR013509">
    <property type="entry name" value="RNR_lsu_N"/>
</dbReference>
<keyword evidence="3 5" id="KW-0067">ATP-binding</keyword>
<dbReference type="PANTHER" id="PTHR11573">
    <property type="entry name" value="RIBONUCLEOSIDE-DIPHOSPHATE REDUCTASE LARGE CHAIN"/>
    <property type="match status" value="1"/>
</dbReference>
<dbReference type="SUPFAM" id="SSF48168">
    <property type="entry name" value="R1 subunit of ribonucleotide reductase, N-terminal domain"/>
    <property type="match status" value="1"/>
</dbReference>
<evidence type="ECO:0000256" key="1">
    <source>
        <dbReference type="ARBA" id="ARBA00019284"/>
    </source>
</evidence>
<dbReference type="InterPro" id="IPR008926">
    <property type="entry name" value="RNR_R1-su_N"/>
</dbReference>
<accession>A0A5N5TNZ1</accession>
<dbReference type="InterPro" id="IPR039718">
    <property type="entry name" value="Rrm1"/>
</dbReference>
<reference evidence="7 8" key="1">
    <citation type="journal article" date="2019" name="PLoS Biol.">
        <title>Sex chromosomes control vertical transmission of feminizing Wolbachia symbionts in an isopod.</title>
        <authorList>
            <person name="Becking T."/>
            <person name="Chebbi M.A."/>
            <person name="Giraud I."/>
            <person name="Moumen B."/>
            <person name="Laverre T."/>
            <person name="Caubet Y."/>
            <person name="Peccoud J."/>
            <person name="Gilbert C."/>
            <person name="Cordaux R."/>
        </authorList>
    </citation>
    <scope>NUCLEOTIDE SEQUENCE [LARGE SCALE GENOMIC DNA]</scope>
    <source>
        <strain evidence="7">ANa2</strain>
        <tissue evidence="7">Whole body excluding digestive tract and cuticle</tissue>
    </source>
</reference>
<gene>
    <name evidence="7" type="ORF">Anas_00455</name>
</gene>
<dbReference type="EMBL" id="SEYY01000160">
    <property type="protein sequence ID" value="KAB7507893.1"/>
    <property type="molecule type" value="Genomic_DNA"/>
</dbReference>
<name>A0A5N5TNZ1_9CRUS</name>
<keyword evidence="8" id="KW-1185">Reference proteome</keyword>
<dbReference type="Pfam" id="PF03477">
    <property type="entry name" value="ATP-cone"/>
    <property type="match status" value="1"/>
</dbReference>
<dbReference type="PROSITE" id="PS51161">
    <property type="entry name" value="ATP_CONE"/>
    <property type="match status" value="1"/>
</dbReference>
<feature type="domain" description="ATP-cone" evidence="6">
    <location>
        <begin position="20"/>
        <end position="111"/>
    </location>
</feature>
<dbReference type="OrthoDB" id="3000483at2759"/>
<evidence type="ECO:0000256" key="4">
    <source>
        <dbReference type="ARBA" id="ARBA00031255"/>
    </source>
</evidence>
<dbReference type="Gene3D" id="3.20.70.20">
    <property type="match status" value="1"/>
</dbReference>
<comment type="caution">
    <text evidence="7">The sequence shown here is derived from an EMBL/GenBank/DDBJ whole genome shotgun (WGS) entry which is preliminary data.</text>
</comment>
<organism evidence="7 8">
    <name type="scientific">Armadillidium nasatum</name>
    <dbReference type="NCBI Taxonomy" id="96803"/>
    <lineage>
        <taxon>Eukaryota</taxon>
        <taxon>Metazoa</taxon>
        <taxon>Ecdysozoa</taxon>
        <taxon>Arthropoda</taxon>
        <taxon>Crustacea</taxon>
        <taxon>Multicrustacea</taxon>
        <taxon>Malacostraca</taxon>
        <taxon>Eumalacostraca</taxon>
        <taxon>Peracarida</taxon>
        <taxon>Isopoda</taxon>
        <taxon>Oniscidea</taxon>
        <taxon>Crinocheta</taxon>
        <taxon>Armadillidiidae</taxon>
        <taxon>Armadillidium</taxon>
    </lineage>
</organism>
<evidence type="ECO:0000256" key="3">
    <source>
        <dbReference type="ARBA" id="ARBA00022840"/>
    </source>
</evidence>
<dbReference type="GO" id="GO:0005971">
    <property type="term" value="C:ribonucleoside-diphosphate reductase complex"/>
    <property type="evidence" value="ECO:0007669"/>
    <property type="project" value="TreeGrafter"/>
</dbReference>
<dbReference type="InterPro" id="IPR005144">
    <property type="entry name" value="ATP-cone_dom"/>
</dbReference>
<evidence type="ECO:0000256" key="5">
    <source>
        <dbReference type="PROSITE-ProRule" id="PRU00492"/>
    </source>
</evidence>
<dbReference type="GO" id="GO:0009263">
    <property type="term" value="P:deoxyribonucleotide biosynthetic process"/>
    <property type="evidence" value="ECO:0007669"/>
    <property type="project" value="InterPro"/>
</dbReference>
<dbReference type="AlphaFoldDB" id="A0A5N5TNZ1"/>
<sequence>MVFLPSNYKAVSAPQPKSKIFVFKRDGRKEPVMFDKITSRIQKLCYGFDLEAIDPALVALKVINNLYCGVTTVELDNMAAEHAISLSHEHKDYGMLAARIEVSNLHKQTKKTFSEVIEDLYKAGIETGDKHPKIDETFYQVVKKNEDILNSAIIYDRDFSYSFAAMKILQKDFLLKINGKVVERPQHMHMRIAVAIHRENMNAVIETYNLLSEKFYMHSPITMSMAGLAKGQLLSDYSSGQ</sequence>
<dbReference type="PANTHER" id="PTHR11573:SF6">
    <property type="entry name" value="RIBONUCLEOSIDE-DIPHOSPHATE REDUCTASE LARGE SUBUNIT"/>
    <property type="match status" value="1"/>
</dbReference>